<protein>
    <recommendedName>
        <fullName evidence="2">Nucleotide-diphospho-sugar transferase domain-containing protein</fullName>
    </recommendedName>
</protein>
<feature type="domain" description="Nucleotide-diphospho-sugar transferase" evidence="2">
    <location>
        <begin position="72"/>
        <end position="317"/>
    </location>
</feature>
<reference evidence="3" key="1">
    <citation type="submission" date="2021-05" db="EMBL/GenBank/DDBJ databases">
        <title>The genome of the haptophyte Pavlova lutheri (Diacronema luteri, Pavlovales) - a model for lipid biosynthesis in eukaryotic algae.</title>
        <authorList>
            <person name="Hulatt C.J."/>
            <person name="Posewitz M.C."/>
        </authorList>
    </citation>
    <scope>NUCLEOTIDE SEQUENCE</scope>
    <source>
        <strain evidence="3">NIVA-4/92</strain>
    </source>
</reference>
<dbReference type="AlphaFoldDB" id="A0A8J5XBC6"/>
<organism evidence="3 4">
    <name type="scientific">Diacronema lutheri</name>
    <name type="common">Unicellular marine alga</name>
    <name type="synonym">Monochrysis lutheri</name>
    <dbReference type="NCBI Taxonomy" id="2081491"/>
    <lineage>
        <taxon>Eukaryota</taxon>
        <taxon>Haptista</taxon>
        <taxon>Haptophyta</taxon>
        <taxon>Pavlovophyceae</taxon>
        <taxon>Pavlovales</taxon>
        <taxon>Pavlovaceae</taxon>
        <taxon>Diacronema</taxon>
    </lineage>
</organism>
<accession>A0A8J5XBC6</accession>
<proteinExistence type="predicted"/>
<feature type="chain" id="PRO_5035261471" description="Nucleotide-diphospho-sugar transferase domain-containing protein" evidence="1">
    <location>
        <begin position="22"/>
        <end position="389"/>
    </location>
</feature>
<evidence type="ECO:0000259" key="2">
    <source>
        <dbReference type="Pfam" id="PF03407"/>
    </source>
</evidence>
<keyword evidence="1" id="KW-0732">Signal</keyword>
<name>A0A8J5XBC6_DIALT</name>
<dbReference type="InterPro" id="IPR005069">
    <property type="entry name" value="Nucl-diP-sugar_transferase"/>
</dbReference>
<dbReference type="InterPro" id="IPR052636">
    <property type="entry name" value="UDP-D-xylose:L-fucose_XylT"/>
</dbReference>
<dbReference type="PANTHER" id="PTHR47032:SF1">
    <property type="entry name" value="UDP-D-XYLOSE:L-FUCOSE ALPHA-1,3-D-XYLOSYLTRANSFERASE-RELATED"/>
    <property type="match status" value="1"/>
</dbReference>
<keyword evidence="4" id="KW-1185">Reference proteome</keyword>
<dbReference type="Proteomes" id="UP000751190">
    <property type="component" value="Unassembled WGS sequence"/>
</dbReference>
<gene>
    <name evidence="3" type="ORF">KFE25_004939</name>
</gene>
<evidence type="ECO:0000313" key="4">
    <source>
        <dbReference type="Proteomes" id="UP000751190"/>
    </source>
</evidence>
<feature type="signal peptide" evidence="1">
    <location>
        <begin position="1"/>
        <end position="21"/>
    </location>
</feature>
<dbReference type="PANTHER" id="PTHR47032">
    <property type="entry name" value="UDP-D-XYLOSE:L-FUCOSE ALPHA-1,3-D-XYLOSYLTRANSFERASE-RELATED"/>
    <property type="match status" value="1"/>
</dbReference>
<dbReference type="Pfam" id="PF03407">
    <property type="entry name" value="Nucleotid_trans"/>
    <property type="match status" value="1"/>
</dbReference>
<comment type="caution">
    <text evidence="3">The sequence shown here is derived from an EMBL/GenBank/DDBJ whole genome shotgun (WGS) entry which is preliminary data.</text>
</comment>
<sequence>MKIGWALLAIVGAVRPPATLRQPSPTECAVLAARAGPTRQLVALVGDANLFCSDCQGALVLAMLRRHNLTARTAVFALDAAAEAWTRKQPGALAIRWDPLPAGPVPRGGRNPPWYRSAKDLNSAQKLPVAAFALRCGLDVLISDTDVAFLGDPFAYIPDEPDVDVAAMTDGLDGRAIFGHAQPVVGRAGAIALGPPPRERGKAPRVRYEPWFHQRVLFNAGFYFARASAGGGGAHGDARNRTARHFERAFSEVFAADDVWDQDAFNHLFTPRGAAGPSGLRARVLNPYVFATDLFFSVWMERRVAFCPVVLHANYVQRVTAGVGKAHFKAQKLREVQAACATRPLPPHVPLDQLDAHWNAFWCAEGERWADREAGVEHCPPTAAPNGHG</sequence>
<evidence type="ECO:0000313" key="3">
    <source>
        <dbReference type="EMBL" id="KAG8463428.1"/>
    </source>
</evidence>
<dbReference type="GO" id="GO:0005794">
    <property type="term" value="C:Golgi apparatus"/>
    <property type="evidence" value="ECO:0007669"/>
    <property type="project" value="TreeGrafter"/>
</dbReference>
<evidence type="ECO:0000256" key="1">
    <source>
        <dbReference type="SAM" id="SignalP"/>
    </source>
</evidence>
<dbReference type="GO" id="GO:0016757">
    <property type="term" value="F:glycosyltransferase activity"/>
    <property type="evidence" value="ECO:0007669"/>
    <property type="project" value="TreeGrafter"/>
</dbReference>
<dbReference type="EMBL" id="JAGTXO010000016">
    <property type="protein sequence ID" value="KAG8463428.1"/>
    <property type="molecule type" value="Genomic_DNA"/>
</dbReference>